<reference evidence="1 2" key="1">
    <citation type="submission" date="2016-11" db="EMBL/GenBank/DDBJ databases">
        <authorList>
            <person name="Jaros S."/>
            <person name="Januszkiewicz K."/>
            <person name="Wedrychowicz H."/>
        </authorList>
    </citation>
    <scope>NUCLEOTIDE SEQUENCE [LARGE SCALE GENOMIC DNA]</scope>
    <source>
        <strain evidence="1 2">DSM 10502</strain>
    </source>
</reference>
<dbReference type="Proteomes" id="UP000184404">
    <property type="component" value="Unassembled WGS sequence"/>
</dbReference>
<dbReference type="STRING" id="1123243.SAMN02745190_00893"/>
<dbReference type="InterPro" id="IPR022555">
    <property type="entry name" value="DUF2577"/>
</dbReference>
<gene>
    <name evidence="1" type="ORF">SAMN02745190_00893</name>
</gene>
<organism evidence="1 2">
    <name type="scientific">Schwartzia succinivorans DSM 10502</name>
    <dbReference type="NCBI Taxonomy" id="1123243"/>
    <lineage>
        <taxon>Bacteria</taxon>
        <taxon>Bacillati</taxon>
        <taxon>Bacillota</taxon>
        <taxon>Negativicutes</taxon>
        <taxon>Selenomonadales</taxon>
        <taxon>Selenomonadaceae</taxon>
        <taxon>Schwartzia</taxon>
    </lineage>
</organism>
<dbReference type="EMBL" id="FQUG01000003">
    <property type="protein sequence ID" value="SHE64388.1"/>
    <property type="molecule type" value="Genomic_DNA"/>
</dbReference>
<sequence>MSTANLLQTIQQLSKQTMEAGDPSDWCLGVVETESPLSIRIEQKDVITEEFLELTDAVRDYNVDITVNHTTENRSGGGGYAEFASHNHDYVGRKRITVHNALHVGETVILLRQHGGQGFVVLSRNHDHTNISGQWG</sequence>
<dbReference type="Pfam" id="PF10844">
    <property type="entry name" value="DUF2577"/>
    <property type="match status" value="1"/>
</dbReference>
<protein>
    <recommendedName>
        <fullName evidence="3">DUF2577 domain-containing protein</fullName>
    </recommendedName>
</protein>
<evidence type="ECO:0000313" key="1">
    <source>
        <dbReference type="EMBL" id="SHE64388.1"/>
    </source>
</evidence>
<proteinExistence type="predicted"/>
<accession>A0A1M4V689</accession>
<name>A0A1M4V689_9FIRM</name>
<dbReference type="RefSeq" id="WP_072934973.1">
    <property type="nucleotide sequence ID" value="NZ_FQUG01000003.1"/>
</dbReference>
<dbReference type="AlphaFoldDB" id="A0A1M4V689"/>
<keyword evidence="2" id="KW-1185">Reference proteome</keyword>
<evidence type="ECO:0000313" key="2">
    <source>
        <dbReference type="Proteomes" id="UP000184404"/>
    </source>
</evidence>
<evidence type="ECO:0008006" key="3">
    <source>
        <dbReference type="Google" id="ProtNLM"/>
    </source>
</evidence>
<dbReference type="OrthoDB" id="1682862at2"/>